<keyword evidence="2" id="KW-1133">Transmembrane helix</keyword>
<evidence type="ECO:0000256" key="2">
    <source>
        <dbReference type="SAM" id="Phobius"/>
    </source>
</evidence>
<feature type="compositionally biased region" description="Low complexity" evidence="1">
    <location>
        <begin position="12"/>
        <end position="27"/>
    </location>
</feature>
<proteinExistence type="predicted"/>
<accession>A0A935Q4A3</accession>
<feature type="transmembrane region" description="Helical" evidence="2">
    <location>
        <begin position="38"/>
        <end position="58"/>
    </location>
</feature>
<dbReference type="AlphaFoldDB" id="A0A935Q4A3"/>
<evidence type="ECO:0000256" key="1">
    <source>
        <dbReference type="SAM" id="MobiDB-lite"/>
    </source>
</evidence>
<keyword evidence="2" id="KW-0812">Transmembrane</keyword>
<feature type="compositionally biased region" description="Basic residues" evidence="1">
    <location>
        <begin position="80"/>
        <end position="91"/>
    </location>
</feature>
<dbReference type="Proteomes" id="UP000697998">
    <property type="component" value="Unassembled WGS sequence"/>
</dbReference>
<keyword evidence="2" id="KW-0472">Membrane</keyword>
<evidence type="ECO:0000313" key="4">
    <source>
        <dbReference type="Proteomes" id="UP000697998"/>
    </source>
</evidence>
<protein>
    <submittedName>
        <fullName evidence="3">Uncharacterized protein</fullName>
    </submittedName>
</protein>
<feature type="region of interest" description="Disordered" evidence="1">
    <location>
        <begin position="62"/>
        <end position="97"/>
    </location>
</feature>
<gene>
    <name evidence="3" type="ORF">IPJ27_25075</name>
</gene>
<reference evidence="3 4" key="1">
    <citation type="submission" date="2020-10" db="EMBL/GenBank/DDBJ databases">
        <title>Connecting structure to function with the recovery of over 1000 high-quality activated sludge metagenome-assembled genomes encoding full-length rRNA genes using long-read sequencing.</title>
        <authorList>
            <person name="Singleton C.M."/>
            <person name="Petriglieri F."/>
            <person name="Kristensen J.M."/>
            <person name="Kirkegaard R.H."/>
            <person name="Michaelsen T.Y."/>
            <person name="Andersen M.H."/>
            <person name="Karst S.M."/>
            <person name="Dueholm M.S."/>
            <person name="Nielsen P.H."/>
            <person name="Albertsen M."/>
        </authorList>
    </citation>
    <scope>NUCLEOTIDE SEQUENCE [LARGE SCALE GENOMIC DNA]</scope>
    <source>
        <strain evidence="3">EsbW_18-Q3-R4-48_BATAC.285</strain>
    </source>
</reference>
<comment type="caution">
    <text evidence="3">The sequence shown here is derived from an EMBL/GenBank/DDBJ whole genome shotgun (WGS) entry which is preliminary data.</text>
</comment>
<dbReference type="EMBL" id="JADJMH010000040">
    <property type="protein sequence ID" value="MBK7677747.1"/>
    <property type="molecule type" value="Genomic_DNA"/>
</dbReference>
<sequence length="97" mass="10354">MSRRASRRGERAPAATPPTATAIVSPTAAAEPRLSRRVLAAGVALAVLIVAVVAFVAWPTATPVPPLSASTAPPVSGRWARNHRRHPRRRRNLQDLP</sequence>
<organism evidence="3 4">
    <name type="scientific">Candidatus Accumulibacter proximus</name>
    <dbReference type="NCBI Taxonomy" id="2954385"/>
    <lineage>
        <taxon>Bacteria</taxon>
        <taxon>Pseudomonadati</taxon>
        <taxon>Pseudomonadota</taxon>
        <taxon>Betaproteobacteria</taxon>
        <taxon>Candidatus Accumulibacter</taxon>
    </lineage>
</organism>
<name>A0A935Q4A3_9PROT</name>
<evidence type="ECO:0000313" key="3">
    <source>
        <dbReference type="EMBL" id="MBK7677747.1"/>
    </source>
</evidence>
<feature type="region of interest" description="Disordered" evidence="1">
    <location>
        <begin position="1"/>
        <end position="27"/>
    </location>
</feature>